<evidence type="ECO:0000313" key="2">
    <source>
        <dbReference type="RefSeq" id="XP_015172672.1"/>
    </source>
</evidence>
<dbReference type="RefSeq" id="XP_015172672.1">
    <property type="nucleotide sequence ID" value="XM_015317186.1"/>
</dbReference>
<dbReference type="GeneID" id="107064487"/>
<organism evidence="1 2">
    <name type="scientific">Polistes dominula</name>
    <name type="common">European paper wasp</name>
    <name type="synonym">Vespa dominula</name>
    <dbReference type="NCBI Taxonomy" id="743375"/>
    <lineage>
        <taxon>Eukaryota</taxon>
        <taxon>Metazoa</taxon>
        <taxon>Ecdysozoa</taxon>
        <taxon>Arthropoda</taxon>
        <taxon>Hexapoda</taxon>
        <taxon>Insecta</taxon>
        <taxon>Pterygota</taxon>
        <taxon>Neoptera</taxon>
        <taxon>Endopterygota</taxon>
        <taxon>Hymenoptera</taxon>
        <taxon>Apocrita</taxon>
        <taxon>Aculeata</taxon>
        <taxon>Vespoidea</taxon>
        <taxon>Vespidae</taxon>
        <taxon>Polistinae</taxon>
        <taxon>Polistini</taxon>
        <taxon>Polistes</taxon>
    </lineage>
</organism>
<reference evidence="2" key="1">
    <citation type="submission" date="2025-08" db="UniProtKB">
        <authorList>
            <consortium name="RefSeq"/>
        </authorList>
    </citation>
    <scope>IDENTIFICATION</scope>
    <source>
        <tissue evidence="2">Whole body</tissue>
    </source>
</reference>
<accession>A0ABM1HXI5</accession>
<keyword evidence="1" id="KW-1185">Reference proteome</keyword>
<protein>
    <submittedName>
        <fullName evidence="2">Uncharacterized protein LOC107064487</fullName>
    </submittedName>
</protein>
<evidence type="ECO:0000313" key="1">
    <source>
        <dbReference type="Proteomes" id="UP000694924"/>
    </source>
</evidence>
<proteinExistence type="predicted"/>
<name>A0ABM1HXI5_POLDO</name>
<gene>
    <name evidence="2" type="primary">LOC107064487</name>
</gene>
<sequence length="799" mass="92346">MSTDMSKICPLEKLLSAIRNILFNARKLGIEVDSICATNQIFSFLKNLSQKCLSRVLRFMIIDILNIALESVTLSENENENETLILDVCNESIKSMKDIVEHDYEQEYECFSKKNAIVALCCLCATSIRFCDKDYLTDVDEDGNMTPMQGKVSLAKSIYAIVIYTIIPYVKNVVCFDQENSLKYYASFVSCLNNMYNIRDFRREDIANHLVANGYLKYFLRLSAQLPLHQRRNICILLTRTLITLAENSLSIDKLPEGVNVFSNKIFDGLVSLPNDLEQWTDIVAISDDRNTALMISFYYHYHATRELDMITFESLIKRLLELEDFRSITVPTLKPLWFLFAVSFLSHPSPGEICEYGNAVKKLTMVLQYLELSQYYTHHIELLHFCLKCPEITNDLRYRVMNMWLIESDGDVLPLLKLDCHSVVKHCLLITVQNGLNEVVSLAVKGIHQSMQASNCDEIADIVWNMLPNVLLSDSPNRIEHIKAILELSNMSEPRNLPKNAIKVCADALIKMILTEDVDAYFQKLLLKQTYVLLYASMEHNYFKILSKYVNETRLLEKLCDYAFSENELTLSAISFKFLTFIIHFQSLSSIECERPITIKISHLHVLLWICQKSQIVCPNALEFLHELLSQNNSGMAVKLEDVSFNTTDRDEIVTILDIYEMLHVIHSKSTSAEREIVYQCLVDVLKFCYVKIETLMYHLCTAISNYDLIIGMAKTRSLSPYFLQFINTWLRYRKIYSDDEVSTNSRSLFKSPFDETMEQLLEYVNFLQSKNENEASSRLYHALSFFKNYKISSARIF</sequence>
<dbReference type="Proteomes" id="UP000694924">
    <property type="component" value="Unplaced"/>
</dbReference>